<comment type="caution">
    <text evidence="2">The sequence shown here is derived from an EMBL/GenBank/DDBJ whole genome shotgun (WGS) entry which is preliminary data.</text>
</comment>
<reference evidence="2" key="1">
    <citation type="journal article" date="2015" name="Genome Biol. Evol.">
        <title>Organellar Genomes of White Spruce (Picea glauca): Assembly and Annotation.</title>
        <authorList>
            <person name="Jackman S.D."/>
            <person name="Warren R.L."/>
            <person name="Gibb E.A."/>
            <person name="Vandervalk B.P."/>
            <person name="Mohamadi H."/>
            <person name="Chu J."/>
            <person name="Raymond A."/>
            <person name="Pleasance S."/>
            <person name="Coope R."/>
            <person name="Wildung M.R."/>
            <person name="Ritland C.E."/>
            <person name="Bousquet J."/>
            <person name="Jones S.J."/>
            <person name="Bohlmann J."/>
            <person name="Birol I."/>
        </authorList>
    </citation>
    <scope>NUCLEOTIDE SEQUENCE [LARGE SCALE GENOMIC DNA]</scope>
    <source>
        <tissue evidence="2">Flushing bud</tissue>
    </source>
</reference>
<keyword evidence="1" id="KW-0472">Membrane</keyword>
<keyword evidence="2" id="KW-0496">Mitochondrion</keyword>
<evidence type="ECO:0000313" key="2">
    <source>
        <dbReference type="EMBL" id="KUM50729.1"/>
    </source>
</evidence>
<name>A0A101M4E2_PICGL</name>
<evidence type="ECO:0000256" key="1">
    <source>
        <dbReference type="SAM" id="Phobius"/>
    </source>
</evidence>
<sequence>MFSNPIHHFTLYMHSKLLRYNVHMHFKATLARKGYQGSVVYNSSIYIWPTLSILVQILSIAYFPFRDLPSNRLEKETYIRLYGATKAPHTLRSMSQTYC</sequence>
<dbReference type="EMBL" id="LKAM01000001">
    <property type="protein sequence ID" value="KUM50729.1"/>
    <property type="molecule type" value="Genomic_DNA"/>
</dbReference>
<keyword evidence="1" id="KW-0812">Transmembrane</keyword>
<gene>
    <name evidence="2" type="ORF">ABT39_MTgene573</name>
</gene>
<accession>A0A101M4E2</accession>
<proteinExistence type="predicted"/>
<protein>
    <submittedName>
        <fullName evidence="2">Uncharacterized protein</fullName>
    </submittedName>
</protein>
<organism evidence="2">
    <name type="scientific">Picea glauca</name>
    <name type="common">White spruce</name>
    <name type="synonym">Pinus glauca</name>
    <dbReference type="NCBI Taxonomy" id="3330"/>
    <lineage>
        <taxon>Eukaryota</taxon>
        <taxon>Viridiplantae</taxon>
        <taxon>Streptophyta</taxon>
        <taxon>Embryophyta</taxon>
        <taxon>Tracheophyta</taxon>
        <taxon>Spermatophyta</taxon>
        <taxon>Pinopsida</taxon>
        <taxon>Pinidae</taxon>
        <taxon>Conifers I</taxon>
        <taxon>Pinales</taxon>
        <taxon>Pinaceae</taxon>
        <taxon>Picea</taxon>
    </lineage>
</organism>
<keyword evidence="1" id="KW-1133">Transmembrane helix</keyword>
<geneLocation type="mitochondrion" evidence="2"/>
<dbReference type="AlphaFoldDB" id="A0A101M4E2"/>
<feature type="transmembrane region" description="Helical" evidence="1">
    <location>
        <begin position="45"/>
        <end position="65"/>
    </location>
</feature>